<gene>
    <name evidence="5" type="primary">kptA</name>
    <name evidence="6" type="ORF">DLM85_17640</name>
</gene>
<dbReference type="Gene3D" id="1.10.10.970">
    <property type="entry name" value="RNA 2'-phosphotransferase, Tpt1/KptA family, N-terminal domain"/>
    <property type="match status" value="1"/>
</dbReference>
<comment type="function">
    <text evidence="4 5">Removes the 2'-phosphate from RNA via an intermediate in which the phosphate is ADP-ribosylated by NAD followed by a presumed transesterification to release the RNA and generate ADP-ribose 1''-2''-cyclic phosphate (APPR&gt;P). May function as an ADP-ribosylase.</text>
</comment>
<dbReference type="AlphaFoldDB" id="A0A328BCQ4"/>
<comment type="similarity">
    <text evidence="1 5">Belongs to the KptA/TPT1 family.</text>
</comment>
<dbReference type="PANTHER" id="PTHR12684:SF2">
    <property type="entry name" value="TRNA 2'-PHOSPHOTRANSFERASE 1"/>
    <property type="match status" value="1"/>
</dbReference>
<dbReference type="OrthoDB" id="4537997at2"/>
<dbReference type="HAMAP" id="MF_00299">
    <property type="entry name" value="KptA"/>
    <property type="match status" value="1"/>
</dbReference>
<evidence type="ECO:0000256" key="2">
    <source>
        <dbReference type="ARBA" id="ARBA00022679"/>
    </source>
</evidence>
<accession>A0A328BCQ4</accession>
<dbReference type="GO" id="GO:0003950">
    <property type="term" value="F:NAD+ poly-ADP-ribosyltransferase activity"/>
    <property type="evidence" value="ECO:0007669"/>
    <property type="project" value="InterPro"/>
</dbReference>
<reference evidence="7" key="1">
    <citation type="submission" date="2018-05" db="EMBL/GenBank/DDBJ databases">
        <authorList>
            <person name="Nie L."/>
        </authorList>
    </citation>
    <scope>NUCLEOTIDE SEQUENCE [LARGE SCALE GENOMIC DNA]</scope>
    <source>
        <strain evidence="7">NL</strain>
    </source>
</reference>
<comment type="caution">
    <text evidence="6">The sequence shown here is derived from an EMBL/GenBank/DDBJ whole genome shotgun (WGS) entry which is preliminary data.</text>
</comment>
<proteinExistence type="inferred from homology"/>
<dbReference type="EMBL" id="QHKM01000006">
    <property type="protein sequence ID" value="RAK64519.1"/>
    <property type="molecule type" value="Genomic_DNA"/>
</dbReference>
<dbReference type="InterPro" id="IPR022928">
    <property type="entry name" value="RNA_2'-PTrans_KptA"/>
</dbReference>
<keyword evidence="3 5" id="KW-0520">NAD</keyword>
<sequence>MATSAAPDPLRHLSKFLSLVLRHQPQTIGLSLDAAGWADVDDLLQRLSQHGHPTDRAQLQQLVAGSDKQRFALSPDGRRIRANQGHSVPVELGYTPQAPPELLYHGTATRHLAAIRAEGLRRGERHHVHLSPDADTAHRVGQRHGSPVVLTVRAGDLHRQGHPFFVSDNGVWLTEAVPPQFLGE</sequence>
<dbReference type="InterPro" id="IPR002745">
    <property type="entry name" value="Ptrans_KptA/Tpt1"/>
</dbReference>
<evidence type="ECO:0000256" key="4">
    <source>
        <dbReference type="ARBA" id="ARBA00025212"/>
    </source>
</evidence>
<dbReference type="RefSeq" id="WP_111479448.1">
    <property type="nucleotide sequence ID" value="NZ_QHKM01000006.1"/>
</dbReference>
<dbReference type="NCBIfam" id="NF002014">
    <property type="entry name" value="PRK00819.1-4"/>
    <property type="match status" value="1"/>
</dbReference>
<dbReference type="InterPro" id="IPR042081">
    <property type="entry name" value="RNA_2'-PTrans_C"/>
</dbReference>
<dbReference type="Pfam" id="PF01885">
    <property type="entry name" value="PTS_2-RNA"/>
    <property type="match status" value="1"/>
</dbReference>
<dbReference type="Gene3D" id="3.20.170.30">
    <property type="match status" value="1"/>
</dbReference>
<evidence type="ECO:0000256" key="3">
    <source>
        <dbReference type="ARBA" id="ARBA00023027"/>
    </source>
</evidence>
<dbReference type="PANTHER" id="PTHR12684">
    <property type="entry name" value="PUTATIVE PHOSPHOTRANSFERASE"/>
    <property type="match status" value="1"/>
</dbReference>
<protein>
    <recommendedName>
        <fullName evidence="5">Probable RNA 2'-phosphotransferase</fullName>
        <ecNumber evidence="5">2.7.1.-</ecNumber>
    </recommendedName>
</protein>
<dbReference type="SUPFAM" id="SSF56399">
    <property type="entry name" value="ADP-ribosylation"/>
    <property type="match status" value="1"/>
</dbReference>
<evidence type="ECO:0000256" key="5">
    <source>
        <dbReference type="HAMAP-Rule" id="MF_00299"/>
    </source>
</evidence>
<dbReference type="EC" id="2.7.1.-" evidence="5"/>
<dbReference type="GO" id="GO:0000215">
    <property type="term" value="F:tRNA 2'-phosphotransferase activity"/>
    <property type="evidence" value="ECO:0007669"/>
    <property type="project" value="TreeGrafter"/>
</dbReference>
<dbReference type="Proteomes" id="UP000248553">
    <property type="component" value="Unassembled WGS sequence"/>
</dbReference>
<evidence type="ECO:0000313" key="7">
    <source>
        <dbReference type="Proteomes" id="UP000248553"/>
    </source>
</evidence>
<keyword evidence="2 5" id="KW-0808">Transferase</keyword>
<evidence type="ECO:0000256" key="1">
    <source>
        <dbReference type="ARBA" id="ARBA00009836"/>
    </source>
</evidence>
<dbReference type="InterPro" id="IPR042080">
    <property type="entry name" value="RNA_2'-PTrans_N"/>
</dbReference>
<organism evidence="6 7">
    <name type="scientific">Hymenobacter edaphi</name>
    <dbReference type="NCBI Taxonomy" id="2211146"/>
    <lineage>
        <taxon>Bacteria</taxon>
        <taxon>Pseudomonadati</taxon>
        <taxon>Bacteroidota</taxon>
        <taxon>Cytophagia</taxon>
        <taxon>Cytophagales</taxon>
        <taxon>Hymenobacteraceae</taxon>
        <taxon>Hymenobacter</taxon>
    </lineage>
</organism>
<dbReference type="GO" id="GO:0006388">
    <property type="term" value="P:tRNA splicing, via endonucleolytic cleavage and ligation"/>
    <property type="evidence" value="ECO:0007669"/>
    <property type="project" value="UniProtKB-UniRule"/>
</dbReference>
<name>A0A328BCQ4_9BACT</name>
<evidence type="ECO:0000313" key="6">
    <source>
        <dbReference type="EMBL" id="RAK64519.1"/>
    </source>
</evidence>
<keyword evidence="7" id="KW-1185">Reference proteome</keyword>